<dbReference type="InterPro" id="IPR012000">
    <property type="entry name" value="Thiamin_PyroP_enz_cen_dom"/>
</dbReference>
<dbReference type="InterPro" id="IPR011766">
    <property type="entry name" value="TPP_enzyme_TPP-bd"/>
</dbReference>
<comment type="caution">
    <text evidence="7">The sequence shown here is derived from an EMBL/GenBank/DDBJ whole genome shotgun (WGS) entry which is preliminary data.</text>
</comment>
<evidence type="ECO:0000256" key="1">
    <source>
        <dbReference type="ARBA" id="ARBA00007812"/>
    </source>
</evidence>
<dbReference type="SUPFAM" id="SSF52518">
    <property type="entry name" value="Thiamin diphosphate-binding fold (THDP-binding)"/>
    <property type="match status" value="2"/>
</dbReference>
<dbReference type="CDD" id="cd00568">
    <property type="entry name" value="TPP_enzymes"/>
    <property type="match status" value="1"/>
</dbReference>
<dbReference type="PANTHER" id="PTHR18968">
    <property type="entry name" value="THIAMINE PYROPHOSPHATE ENZYMES"/>
    <property type="match status" value="1"/>
</dbReference>
<evidence type="ECO:0000256" key="2">
    <source>
        <dbReference type="ARBA" id="ARBA00023052"/>
    </source>
</evidence>
<feature type="domain" description="Thiamine pyrophosphate enzyme central" evidence="4">
    <location>
        <begin position="193"/>
        <end position="322"/>
    </location>
</feature>
<sequence length="530" mass="56088">MSDTQTRPLGAQISHMLKARGVEVIFGIPGVHNQEMYRGIEEAGLTHVLARHEQGAGFMADGYARATGKPGVAYVITGPGLCNVMTPMGQAYSDSVPVLVLSSCLDETAARKGQLHQMKDQRAAAETVCDWSEVALTAPAAYQLIDRALTEFASARARSKHISVPIHLLEAEAAPAKPMSVSATRPAGDPAQIKALAQKLQAAQKPLFIFGGGAVGVQNTDALLARWQAASMTTYAGRGIVSPDAPLHFGACLARESSVDVIAQADLVIAVGTELAEVDMWRPELGHSGELVRIDIDPSVLADPQAAGFVILGDTAQVMSALDAALPATGTAKGWTAAEVAKWCKRWRSEVDMERPGILAVVDAVKAATPEGTMVYSDMTQFAYAATEVWEMDRPGHWHHPYGFGTLGYATPAAIGGAIGRPGLPTLAIIGDYGFQYTVQELGAAVELGLPLPIILWDNGKLGEIEDSMTRAQIAPNAVIAHNPDFCKLAEAYGANAVAPKSLAELPEVLAKAFRADRPTLIYLTPQTAV</sequence>
<dbReference type="AlphaFoldDB" id="A0A0F9XZP6"/>
<name>A0A0F9XZP6_9ZZZZ</name>
<dbReference type="SUPFAM" id="SSF52467">
    <property type="entry name" value="DHS-like NAD/FAD-binding domain"/>
    <property type="match status" value="1"/>
</dbReference>
<gene>
    <name evidence="7" type="ORF">LCGC14_0154140</name>
</gene>
<evidence type="ECO:0000313" key="7">
    <source>
        <dbReference type="EMBL" id="KKN97898.1"/>
    </source>
</evidence>
<feature type="domain" description="Thiamine pyrophosphate enzyme TPP-binding" evidence="5">
    <location>
        <begin position="378"/>
        <end position="522"/>
    </location>
</feature>
<feature type="domain" description="Thiamine pyrophosphate enzyme N-terminal TPP-binding" evidence="6">
    <location>
        <begin position="10"/>
        <end position="122"/>
    </location>
</feature>
<proteinExistence type="inferred from homology"/>
<reference evidence="7" key="1">
    <citation type="journal article" date="2015" name="Nature">
        <title>Complex archaea that bridge the gap between prokaryotes and eukaryotes.</title>
        <authorList>
            <person name="Spang A."/>
            <person name="Saw J.H."/>
            <person name="Jorgensen S.L."/>
            <person name="Zaremba-Niedzwiedzka K."/>
            <person name="Martijn J."/>
            <person name="Lind A.E."/>
            <person name="van Eijk R."/>
            <person name="Schleper C."/>
            <person name="Guy L."/>
            <person name="Ettema T.J."/>
        </authorList>
    </citation>
    <scope>NUCLEOTIDE SEQUENCE</scope>
</reference>
<protein>
    <submittedName>
        <fullName evidence="7">Uncharacterized protein</fullName>
    </submittedName>
</protein>
<organism evidence="7">
    <name type="scientific">marine sediment metagenome</name>
    <dbReference type="NCBI Taxonomy" id="412755"/>
    <lineage>
        <taxon>unclassified sequences</taxon>
        <taxon>metagenomes</taxon>
        <taxon>ecological metagenomes</taxon>
    </lineage>
</organism>
<dbReference type="NCBIfam" id="NF005712">
    <property type="entry name" value="PRK07524.1"/>
    <property type="match status" value="1"/>
</dbReference>
<dbReference type="InterPro" id="IPR029035">
    <property type="entry name" value="DHS-like_NAD/FAD-binding_dom"/>
</dbReference>
<dbReference type="GO" id="GO:0003984">
    <property type="term" value="F:acetolactate synthase activity"/>
    <property type="evidence" value="ECO:0007669"/>
    <property type="project" value="TreeGrafter"/>
</dbReference>
<dbReference type="InterPro" id="IPR012001">
    <property type="entry name" value="Thiamin_PyroP_enz_TPP-bd_dom"/>
</dbReference>
<dbReference type="InterPro" id="IPR029061">
    <property type="entry name" value="THDP-binding"/>
</dbReference>
<dbReference type="GO" id="GO:0000287">
    <property type="term" value="F:magnesium ion binding"/>
    <property type="evidence" value="ECO:0007669"/>
    <property type="project" value="InterPro"/>
</dbReference>
<evidence type="ECO:0000259" key="4">
    <source>
        <dbReference type="Pfam" id="PF00205"/>
    </source>
</evidence>
<dbReference type="CDD" id="cd07035">
    <property type="entry name" value="TPP_PYR_POX_like"/>
    <property type="match status" value="1"/>
</dbReference>
<dbReference type="Gene3D" id="3.40.50.1220">
    <property type="entry name" value="TPP-binding domain"/>
    <property type="match status" value="1"/>
</dbReference>
<dbReference type="EMBL" id="LAZR01000055">
    <property type="protein sequence ID" value="KKN97898.1"/>
    <property type="molecule type" value="Genomic_DNA"/>
</dbReference>
<dbReference type="PANTHER" id="PTHR18968:SF13">
    <property type="entry name" value="ACETOLACTATE SYNTHASE CATALYTIC SUBUNIT, MITOCHONDRIAL"/>
    <property type="match status" value="1"/>
</dbReference>
<dbReference type="Gene3D" id="3.40.50.970">
    <property type="match status" value="2"/>
</dbReference>
<dbReference type="Pfam" id="PF02776">
    <property type="entry name" value="TPP_enzyme_N"/>
    <property type="match status" value="1"/>
</dbReference>
<evidence type="ECO:0000259" key="6">
    <source>
        <dbReference type="Pfam" id="PF02776"/>
    </source>
</evidence>
<keyword evidence="2 3" id="KW-0786">Thiamine pyrophosphate</keyword>
<dbReference type="GO" id="GO:0050660">
    <property type="term" value="F:flavin adenine dinucleotide binding"/>
    <property type="evidence" value="ECO:0007669"/>
    <property type="project" value="TreeGrafter"/>
</dbReference>
<dbReference type="GO" id="GO:0009099">
    <property type="term" value="P:L-valine biosynthetic process"/>
    <property type="evidence" value="ECO:0007669"/>
    <property type="project" value="TreeGrafter"/>
</dbReference>
<comment type="similarity">
    <text evidence="1 3">Belongs to the TPP enzyme family.</text>
</comment>
<dbReference type="GO" id="GO:0030976">
    <property type="term" value="F:thiamine pyrophosphate binding"/>
    <property type="evidence" value="ECO:0007669"/>
    <property type="project" value="InterPro"/>
</dbReference>
<dbReference type="GO" id="GO:0009097">
    <property type="term" value="P:isoleucine biosynthetic process"/>
    <property type="evidence" value="ECO:0007669"/>
    <property type="project" value="TreeGrafter"/>
</dbReference>
<evidence type="ECO:0000259" key="5">
    <source>
        <dbReference type="Pfam" id="PF02775"/>
    </source>
</evidence>
<dbReference type="Pfam" id="PF00205">
    <property type="entry name" value="TPP_enzyme_M"/>
    <property type="match status" value="1"/>
</dbReference>
<evidence type="ECO:0000256" key="3">
    <source>
        <dbReference type="RuleBase" id="RU362132"/>
    </source>
</evidence>
<accession>A0A0F9XZP6</accession>
<dbReference type="GO" id="GO:0005948">
    <property type="term" value="C:acetolactate synthase complex"/>
    <property type="evidence" value="ECO:0007669"/>
    <property type="project" value="TreeGrafter"/>
</dbReference>
<dbReference type="InterPro" id="IPR045229">
    <property type="entry name" value="TPP_enz"/>
</dbReference>
<dbReference type="Pfam" id="PF02775">
    <property type="entry name" value="TPP_enzyme_C"/>
    <property type="match status" value="1"/>
</dbReference>